<comment type="caution">
    <text evidence="1">The sequence shown here is derived from an EMBL/GenBank/DDBJ whole genome shotgun (WGS) entry which is preliminary data.</text>
</comment>
<proteinExistence type="predicted"/>
<name>A0A811YQ90_NYCPR</name>
<protein>
    <submittedName>
        <fullName evidence="1">(raccoon dog) hypothetical protein</fullName>
    </submittedName>
</protein>
<evidence type="ECO:0000313" key="2">
    <source>
        <dbReference type="Proteomes" id="UP000645828"/>
    </source>
</evidence>
<keyword evidence="2" id="KW-1185">Reference proteome</keyword>
<sequence length="110" mass="11604">MDAPSSRSPPLAIVLGQDKDMKEGIPLPTKIFIGQPIVSYFLKATTAGIEKGGLTDREGVKGGCALSSVVCSIIGSAHSLDITAFQKEWVTFLAAQKEADLAAQEENAKK</sequence>
<evidence type="ECO:0000313" key="1">
    <source>
        <dbReference type="EMBL" id="CAD7676522.1"/>
    </source>
</evidence>
<reference evidence="1" key="1">
    <citation type="submission" date="2020-12" db="EMBL/GenBank/DDBJ databases">
        <authorList>
            <consortium name="Molecular Ecology Group"/>
        </authorList>
    </citation>
    <scope>NUCLEOTIDE SEQUENCE</scope>
    <source>
        <strain evidence="1">TBG_1078</strain>
    </source>
</reference>
<dbReference type="Proteomes" id="UP000645828">
    <property type="component" value="Unassembled WGS sequence"/>
</dbReference>
<dbReference type="EMBL" id="CAJHUB010000677">
    <property type="protein sequence ID" value="CAD7676522.1"/>
    <property type="molecule type" value="Genomic_DNA"/>
</dbReference>
<accession>A0A811YQ90</accession>
<dbReference type="AlphaFoldDB" id="A0A811YQ90"/>
<organism evidence="1 2">
    <name type="scientific">Nyctereutes procyonoides</name>
    <name type="common">Raccoon dog</name>
    <name type="synonym">Canis procyonoides</name>
    <dbReference type="NCBI Taxonomy" id="34880"/>
    <lineage>
        <taxon>Eukaryota</taxon>
        <taxon>Metazoa</taxon>
        <taxon>Chordata</taxon>
        <taxon>Craniata</taxon>
        <taxon>Vertebrata</taxon>
        <taxon>Euteleostomi</taxon>
        <taxon>Mammalia</taxon>
        <taxon>Eutheria</taxon>
        <taxon>Laurasiatheria</taxon>
        <taxon>Carnivora</taxon>
        <taxon>Caniformia</taxon>
        <taxon>Canidae</taxon>
        <taxon>Nyctereutes</taxon>
    </lineage>
</organism>
<gene>
    <name evidence="1" type="ORF">NYPRO_LOCUS9317</name>
</gene>